<comment type="similarity">
    <text evidence="2">Belongs to the AIM18/AIM46 family.</text>
</comment>
<evidence type="ECO:0000256" key="4">
    <source>
        <dbReference type="ARBA" id="ARBA00022946"/>
    </source>
</evidence>
<evidence type="ECO:0000256" key="1">
    <source>
        <dbReference type="ARBA" id="ARBA00004173"/>
    </source>
</evidence>
<dbReference type="InterPro" id="IPR036298">
    <property type="entry name" value="Chalcone_isomerase_sf"/>
</dbReference>
<name>A0A1G4IUZ0_9SACH</name>
<dbReference type="GO" id="GO:0016872">
    <property type="term" value="F:intramolecular lyase activity"/>
    <property type="evidence" value="ECO:0007669"/>
    <property type="project" value="InterPro"/>
</dbReference>
<dbReference type="PANTHER" id="PTHR47284">
    <property type="entry name" value="FATTY-ACID-BINDING PROTEIN 2"/>
    <property type="match status" value="1"/>
</dbReference>
<dbReference type="PANTHER" id="PTHR47284:SF3">
    <property type="entry name" value="FATTY-ACID-BINDING PROTEIN 2"/>
    <property type="match status" value="1"/>
</dbReference>
<feature type="domain" description="Chalcone isomerase" evidence="6">
    <location>
        <begin position="100"/>
        <end position="299"/>
    </location>
</feature>
<evidence type="ECO:0000259" key="6">
    <source>
        <dbReference type="Pfam" id="PF16035"/>
    </source>
</evidence>
<dbReference type="Proteomes" id="UP000189911">
    <property type="component" value="Chromosome B"/>
</dbReference>
<dbReference type="SUPFAM" id="SSF54626">
    <property type="entry name" value="Chalcone isomerase"/>
    <property type="match status" value="1"/>
</dbReference>
<keyword evidence="5" id="KW-0496">Mitochondrion</keyword>
<dbReference type="GO" id="GO:0005739">
    <property type="term" value="C:mitochondrion"/>
    <property type="evidence" value="ECO:0007669"/>
    <property type="project" value="UniProtKB-SubCell"/>
</dbReference>
<evidence type="ECO:0000256" key="5">
    <source>
        <dbReference type="ARBA" id="ARBA00023128"/>
    </source>
</evidence>
<protein>
    <recommendedName>
        <fullName evidence="3">Altered inheritance of mitochondria protein 18, mitochondrial</fullName>
    </recommendedName>
</protein>
<dbReference type="OrthoDB" id="18193at2759"/>
<keyword evidence="4" id="KW-0809">Transit peptide</keyword>
<evidence type="ECO:0000256" key="2">
    <source>
        <dbReference type="ARBA" id="ARBA00009111"/>
    </source>
</evidence>
<evidence type="ECO:0000313" key="7">
    <source>
        <dbReference type="EMBL" id="SCU80692.1"/>
    </source>
</evidence>
<reference evidence="8" key="1">
    <citation type="submission" date="2016-03" db="EMBL/GenBank/DDBJ databases">
        <authorList>
            <person name="Devillers Hugo."/>
        </authorList>
    </citation>
    <scope>NUCLEOTIDE SEQUENCE [LARGE SCALE GENOMIC DNA]</scope>
</reference>
<evidence type="ECO:0000256" key="3">
    <source>
        <dbReference type="ARBA" id="ARBA00018755"/>
    </source>
</evidence>
<organism evidence="7 8">
    <name type="scientific">Lachancea nothofagi CBS 11611</name>
    <dbReference type="NCBI Taxonomy" id="1266666"/>
    <lineage>
        <taxon>Eukaryota</taxon>
        <taxon>Fungi</taxon>
        <taxon>Dikarya</taxon>
        <taxon>Ascomycota</taxon>
        <taxon>Saccharomycotina</taxon>
        <taxon>Saccharomycetes</taxon>
        <taxon>Saccharomycetales</taxon>
        <taxon>Saccharomycetaceae</taxon>
        <taxon>Lachancea</taxon>
    </lineage>
</organism>
<dbReference type="EMBL" id="LT598450">
    <property type="protein sequence ID" value="SCU80692.1"/>
    <property type="molecule type" value="Genomic_DNA"/>
</dbReference>
<keyword evidence="8" id="KW-1185">Reference proteome</keyword>
<dbReference type="AlphaFoldDB" id="A0A1G4IUZ0"/>
<dbReference type="Gene3D" id="3.50.70.10">
    <property type="match status" value="1"/>
</dbReference>
<comment type="subcellular location">
    <subcellularLocation>
        <location evidence="1">Mitochondrion</location>
    </subcellularLocation>
</comment>
<dbReference type="InterPro" id="IPR016087">
    <property type="entry name" value="Chalcone_isomerase"/>
</dbReference>
<accession>A0A1G4IUZ0</accession>
<dbReference type="InterPro" id="IPR016088">
    <property type="entry name" value="Chalcone_isomerase_3-sand"/>
</dbReference>
<gene>
    <name evidence="7" type="ORF">LANO_0B00892G</name>
</gene>
<dbReference type="Pfam" id="PF16035">
    <property type="entry name" value="Chalcone_2"/>
    <property type="match status" value="1"/>
</dbReference>
<evidence type="ECO:0000313" key="8">
    <source>
        <dbReference type="Proteomes" id="UP000189911"/>
    </source>
</evidence>
<sequence length="306" mass="33970">MFNRLSRFSAAQSLRFARSSISKRSFFSQQLLGTQYQKSHKSTYILGAGAAGLGLILWQCQSIRNDAGPTENIDRSVEVDKSVSPFTVTLGPPDYPLTASYNLLGFGPRAVTFVNFKVYALGIYVANEDLPLISKIFNSNYLSKAFLDTDTSKSHSENVENALRDPIKSRALIGNLIDGGVRMAAKITPIRNTDFSHLKEGLIKSILNHPDAKKNQEIVSRGIQELKDAFTRKGFVPKNDDLLIELQINGSLQLSYCSRKNNEKIMLGRVDEPIIGRMLFSQYLSGPKPLSPATRDSFVSKVKTMV</sequence>
<proteinExistence type="inferred from homology"/>